<feature type="chain" id="PRO_5040910718" evidence="4">
    <location>
        <begin position="25"/>
        <end position="133"/>
    </location>
</feature>
<evidence type="ECO:0000256" key="3">
    <source>
        <dbReference type="SAM" id="Coils"/>
    </source>
</evidence>
<dbReference type="Gene3D" id="1.20.120.10">
    <property type="entry name" value="Cytochrome c/b562"/>
    <property type="match status" value="1"/>
</dbReference>
<keyword evidence="3" id="KW-0175">Coiled coil</keyword>
<gene>
    <name evidence="5" type="ORF">KP803_10475</name>
</gene>
<keyword evidence="6" id="KW-1185">Reference proteome</keyword>
<evidence type="ECO:0000256" key="4">
    <source>
        <dbReference type="SAM" id="SignalP"/>
    </source>
</evidence>
<dbReference type="Proteomes" id="UP001139559">
    <property type="component" value="Unassembled WGS sequence"/>
</dbReference>
<reference evidence="5" key="1">
    <citation type="submission" date="2021-11" db="EMBL/GenBank/DDBJ databases">
        <title>Vibrio ZSDE26 sp. nov. and Vibrio ZSDZ34 sp. nov., isolated from coastal seawater in Qingdao.</title>
        <authorList>
            <person name="Zhang P."/>
        </authorList>
    </citation>
    <scope>NUCLEOTIDE SEQUENCE</scope>
    <source>
        <strain evidence="5">ZSDE26</strain>
    </source>
</reference>
<dbReference type="GO" id="GO:0005506">
    <property type="term" value="F:iron ion binding"/>
    <property type="evidence" value="ECO:0007669"/>
    <property type="project" value="InterPro"/>
</dbReference>
<dbReference type="RefSeq" id="WP_248008787.1">
    <property type="nucleotide sequence ID" value="NZ_JAJHVV010000006.1"/>
</dbReference>
<evidence type="ECO:0000256" key="2">
    <source>
        <dbReference type="ARBA" id="ARBA00022729"/>
    </source>
</evidence>
<comment type="similarity">
    <text evidence="1">Belongs to the cytochrome b562 family.</text>
</comment>
<accession>A0A9X1XI86</accession>
<evidence type="ECO:0000313" key="5">
    <source>
        <dbReference type="EMBL" id="MCK6263697.1"/>
    </source>
</evidence>
<sequence>MKKTLPILLGLALSSVTLSTNVMAEDFDMTQTMKKMGFEFRQAAKAEDIETMQEAMTNLSALIQRSKQAEHPEEREELYMEGFKKLTLAIDNVEEQLENGELELAQEALREVDDLRIEFHDRRNPSIWKRLFG</sequence>
<dbReference type="SUPFAM" id="SSF47175">
    <property type="entry name" value="Cytochromes"/>
    <property type="match status" value="1"/>
</dbReference>
<dbReference type="Pfam" id="PF07361">
    <property type="entry name" value="Cytochrom_B562"/>
    <property type="match status" value="1"/>
</dbReference>
<dbReference type="GO" id="GO:0042597">
    <property type="term" value="C:periplasmic space"/>
    <property type="evidence" value="ECO:0007669"/>
    <property type="project" value="InterPro"/>
</dbReference>
<evidence type="ECO:0000313" key="6">
    <source>
        <dbReference type="Proteomes" id="UP001139559"/>
    </source>
</evidence>
<evidence type="ECO:0000256" key="1">
    <source>
        <dbReference type="ARBA" id="ARBA00005523"/>
    </source>
</evidence>
<feature type="signal peptide" evidence="4">
    <location>
        <begin position="1"/>
        <end position="24"/>
    </location>
</feature>
<dbReference type="GO" id="GO:0020037">
    <property type="term" value="F:heme binding"/>
    <property type="evidence" value="ECO:0007669"/>
    <property type="project" value="InterPro"/>
</dbReference>
<dbReference type="InterPro" id="IPR009155">
    <property type="entry name" value="Cyt_b562"/>
</dbReference>
<dbReference type="GO" id="GO:0009055">
    <property type="term" value="F:electron transfer activity"/>
    <property type="evidence" value="ECO:0007669"/>
    <property type="project" value="InterPro"/>
</dbReference>
<keyword evidence="2 4" id="KW-0732">Signal</keyword>
<proteinExistence type="inferred from homology"/>
<comment type="caution">
    <text evidence="5">The sequence shown here is derived from an EMBL/GenBank/DDBJ whole genome shotgun (WGS) entry which is preliminary data.</text>
</comment>
<dbReference type="InterPro" id="IPR010980">
    <property type="entry name" value="Cyt_c/b562"/>
</dbReference>
<organism evidence="5 6">
    <name type="scientific">Vibrio amylolyticus</name>
    <dbReference type="NCBI Taxonomy" id="2847292"/>
    <lineage>
        <taxon>Bacteria</taxon>
        <taxon>Pseudomonadati</taxon>
        <taxon>Pseudomonadota</taxon>
        <taxon>Gammaproteobacteria</taxon>
        <taxon>Vibrionales</taxon>
        <taxon>Vibrionaceae</taxon>
        <taxon>Vibrio</taxon>
    </lineage>
</organism>
<dbReference type="AlphaFoldDB" id="A0A9X1XI86"/>
<protein>
    <submittedName>
        <fullName evidence="5">Cytochrome b562</fullName>
    </submittedName>
</protein>
<name>A0A9X1XI86_9VIBR</name>
<dbReference type="EMBL" id="JAJHVV010000006">
    <property type="protein sequence ID" value="MCK6263697.1"/>
    <property type="molecule type" value="Genomic_DNA"/>
</dbReference>
<feature type="coiled-coil region" evidence="3">
    <location>
        <begin position="49"/>
        <end position="110"/>
    </location>
</feature>
<dbReference type="GO" id="GO:0022900">
    <property type="term" value="P:electron transport chain"/>
    <property type="evidence" value="ECO:0007669"/>
    <property type="project" value="InterPro"/>
</dbReference>